<evidence type="ECO:0000256" key="4">
    <source>
        <dbReference type="ARBA" id="ARBA00012102"/>
    </source>
</evidence>
<keyword evidence="6" id="KW-0808">Transferase</keyword>
<dbReference type="GO" id="GO:0016301">
    <property type="term" value="F:kinase activity"/>
    <property type="evidence" value="ECO:0007669"/>
    <property type="project" value="UniProtKB-KW"/>
</dbReference>
<comment type="catalytic activity">
    <reaction evidence="1">
        <text>(R)-pantothenate + ATP = (R)-4'-phosphopantothenate + ADP + H(+)</text>
        <dbReference type="Rhea" id="RHEA:16373"/>
        <dbReference type="ChEBI" id="CHEBI:10986"/>
        <dbReference type="ChEBI" id="CHEBI:15378"/>
        <dbReference type="ChEBI" id="CHEBI:29032"/>
        <dbReference type="ChEBI" id="CHEBI:30616"/>
        <dbReference type="ChEBI" id="CHEBI:456216"/>
        <dbReference type="EC" id="2.7.1.33"/>
    </reaction>
</comment>
<protein>
    <recommendedName>
        <fullName evidence="4">pantothenate kinase</fullName>
        <ecNumber evidence="4">2.7.1.33</ecNumber>
    </recommendedName>
</protein>
<dbReference type="GO" id="GO:0005634">
    <property type="term" value="C:nucleus"/>
    <property type="evidence" value="ECO:0000318"/>
    <property type="project" value="GO_Central"/>
</dbReference>
<evidence type="ECO:0000256" key="2">
    <source>
        <dbReference type="ARBA" id="ARBA00004496"/>
    </source>
</evidence>
<dbReference type="GO" id="GO:0015937">
    <property type="term" value="P:coenzyme A biosynthetic process"/>
    <property type="evidence" value="ECO:0000318"/>
    <property type="project" value="GO_Central"/>
</dbReference>
<dbReference type="AlphaFoldDB" id="A0A2A6C4Z0"/>
<evidence type="ECO:0000256" key="1">
    <source>
        <dbReference type="ARBA" id="ARBA00001206"/>
    </source>
</evidence>
<evidence type="ECO:0000313" key="13">
    <source>
        <dbReference type="EnsemblMetazoa" id="PPA12755.1"/>
    </source>
</evidence>
<keyword evidence="7" id="KW-0547">Nucleotide-binding</keyword>
<evidence type="ECO:0000256" key="7">
    <source>
        <dbReference type="ARBA" id="ARBA00022741"/>
    </source>
</evidence>
<reference evidence="13" key="2">
    <citation type="submission" date="2022-06" db="UniProtKB">
        <authorList>
            <consortium name="EnsemblMetazoa"/>
        </authorList>
    </citation>
    <scope>IDENTIFICATION</scope>
    <source>
        <strain evidence="13">PS312</strain>
    </source>
</reference>
<comment type="pathway">
    <text evidence="3">Cofactor biosynthesis; coenzyme A biosynthesis; CoA from (R)-pantothenate: step 1/5.</text>
</comment>
<organism evidence="13 14">
    <name type="scientific">Pristionchus pacificus</name>
    <name type="common">Parasitic nematode worm</name>
    <dbReference type="NCBI Taxonomy" id="54126"/>
    <lineage>
        <taxon>Eukaryota</taxon>
        <taxon>Metazoa</taxon>
        <taxon>Ecdysozoa</taxon>
        <taxon>Nematoda</taxon>
        <taxon>Chromadorea</taxon>
        <taxon>Rhabditida</taxon>
        <taxon>Rhabditina</taxon>
        <taxon>Diplogasteromorpha</taxon>
        <taxon>Diplogasteroidea</taxon>
        <taxon>Neodiplogasteridae</taxon>
        <taxon>Pristionchus</taxon>
    </lineage>
</organism>
<dbReference type="NCBIfam" id="TIGR00555">
    <property type="entry name" value="panK_eukar"/>
    <property type="match status" value="1"/>
</dbReference>
<dbReference type="CDD" id="cd24123">
    <property type="entry name" value="ASKHA_NBD_PanK-II_Pank4"/>
    <property type="match status" value="1"/>
</dbReference>
<dbReference type="Pfam" id="PF03630">
    <property type="entry name" value="Fumble"/>
    <property type="match status" value="1"/>
</dbReference>
<dbReference type="PANTHER" id="PTHR12280">
    <property type="entry name" value="PANTOTHENATE KINASE"/>
    <property type="match status" value="1"/>
</dbReference>
<dbReference type="GO" id="GO:0016791">
    <property type="term" value="F:phosphatase activity"/>
    <property type="evidence" value="ECO:0000318"/>
    <property type="project" value="GO_Central"/>
</dbReference>
<dbReference type="Gene3D" id="3.30.420.510">
    <property type="match status" value="1"/>
</dbReference>
<dbReference type="PANTHER" id="PTHR12280:SF20">
    <property type="entry name" value="4'-PHOSPHOPANTETHEINE PHOSPHATASE"/>
    <property type="match status" value="1"/>
</dbReference>
<dbReference type="GO" id="GO:0005829">
    <property type="term" value="C:cytosol"/>
    <property type="evidence" value="ECO:0000318"/>
    <property type="project" value="GO_Central"/>
</dbReference>
<sequence>MLELSYSLGGFPLNGVPLGLKDEEDHTQSFSSTPSSSSSSLSSPSSISSPVVIHTSSKGRILTRSVSHFDESKSYTERMDELLLSSSLRRENTLDGKGNDFVTKRTTSISGSRGAPFIVLPKEERFEILREKGRFAVDIGGTLVKLVYSSVGPPDGDGTTDLLLNFRKFQSIEYCIDFLKDVWQDRNSECYLNGTGGGSFKYAELLQKELGVKVKRTDEMLSLITGCDFLLRNNEDESFTYHHEAEGLERYQYKPIEEKAIYPFLLVNIGTGISVLKVDSPTSFSRVGGSTMGGGAFIGLGNLLTSARSFDELLLLAEKGDHRQVDSLVSDIYGGDYDHLGLAAEVIAGSFGKCSTLNHRRAQGLCEDAKEEDIAKSLLLMISNTIGQMAFLYSNRFEMRRIYFGGFFIRKHPISMRTLSYAINYWSKGVCEALFLKHEGYLGAVGSFLDMTEEQKKE</sequence>
<evidence type="ECO:0000256" key="6">
    <source>
        <dbReference type="ARBA" id="ARBA00022679"/>
    </source>
</evidence>
<dbReference type="InterPro" id="IPR043129">
    <property type="entry name" value="ATPase_NBD"/>
</dbReference>
<keyword evidence="8" id="KW-0418">Kinase</keyword>
<dbReference type="GO" id="GO:0005524">
    <property type="term" value="F:ATP binding"/>
    <property type="evidence" value="ECO:0007669"/>
    <property type="project" value="UniProtKB-KW"/>
</dbReference>
<dbReference type="FunFam" id="3.30.420.40:FF:000025">
    <property type="entry name" value="pantothenate kinase 2, mitochondrial"/>
    <property type="match status" value="1"/>
</dbReference>
<evidence type="ECO:0000256" key="10">
    <source>
        <dbReference type="ARBA" id="ARBA00022993"/>
    </source>
</evidence>
<dbReference type="Proteomes" id="UP000005239">
    <property type="component" value="Unassembled WGS sequence"/>
</dbReference>
<comment type="subcellular location">
    <subcellularLocation>
        <location evidence="2">Cytoplasm</location>
    </subcellularLocation>
</comment>
<dbReference type="SUPFAM" id="SSF53067">
    <property type="entry name" value="Actin-like ATPase domain"/>
    <property type="match status" value="2"/>
</dbReference>
<dbReference type="EC" id="2.7.1.33" evidence="4"/>
<feature type="region of interest" description="Disordered" evidence="12">
    <location>
        <begin position="19"/>
        <end position="51"/>
    </location>
</feature>
<evidence type="ECO:0000256" key="3">
    <source>
        <dbReference type="ARBA" id="ARBA00005225"/>
    </source>
</evidence>
<name>A0A2A6C4Z0_PRIPA</name>
<evidence type="ECO:0000256" key="8">
    <source>
        <dbReference type="ARBA" id="ARBA00022777"/>
    </source>
</evidence>
<accession>A0A2A6C4Z0</accession>
<dbReference type="InterPro" id="IPR004567">
    <property type="entry name" value="Type_II_PanK"/>
</dbReference>
<evidence type="ECO:0000256" key="12">
    <source>
        <dbReference type="SAM" id="MobiDB-lite"/>
    </source>
</evidence>
<comment type="similarity">
    <text evidence="11">Belongs to the type II pantothenate kinase family.</text>
</comment>
<keyword evidence="5" id="KW-0963">Cytoplasm</keyword>
<dbReference type="Gene3D" id="3.30.420.40">
    <property type="match status" value="1"/>
</dbReference>
<keyword evidence="10" id="KW-0173">Coenzyme A biosynthesis</keyword>
<keyword evidence="14" id="KW-1185">Reference proteome</keyword>
<proteinExistence type="inferred from homology"/>
<reference evidence="14" key="1">
    <citation type="journal article" date="2008" name="Nat. Genet.">
        <title>The Pristionchus pacificus genome provides a unique perspective on nematode lifestyle and parasitism.</title>
        <authorList>
            <person name="Dieterich C."/>
            <person name="Clifton S.W."/>
            <person name="Schuster L.N."/>
            <person name="Chinwalla A."/>
            <person name="Delehaunty K."/>
            <person name="Dinkelacker I."/>
            <person name="Fulton L."/>
            <person name="Fulton R."/>
            <person name="Godfrey J."/>
            <person name="Minx P."/>
            <person name="Mitreva M."/>
            <person name="Roeseler W."/>
            <person name="Tian H."/>
            <person name="Witte H."/>
            <person name="Yang S.P."/>
            <person name="Wilson R.K."/>
            <person name="Sommer R.J."/>
        </authorList>
    </citation>
    <scope>NUCLEOTIDE SEQUENCE [LARGE SCALE GENOMIC DNA]</scope>
    <source>
        <strain evidence="14">PS312</strain>
    </source>
</reference>
<evidence type="ECO:0000256" key="11">
    <source>
        <dbReference type="ARBA" id="ARBA00060870"/>
    </source>
</evidence>
<dbReference type="OrthoDB" id="275583at2759"/>
<evidence type="ECO:0000256" key="9">
    <source>
        <dbReference type="ARBA" id="ARBA00022840"/>
    </source>
</evidence>
<keyword evidence="9" id="KW-0067">ATP-binding</keyword>
<gene>
    <name evidence="13" type="primary">WBGene00102309</name>
</gene>
<evidence type="ECO:0000313" key="14">
    <source>
        <dbReference type="Proteomes" id="UP000005239"/>
    </source>
</evidence>
<evidence type="ECO:0000256" key="5">
    <source>
        <dbReference type="ARBA" id="ARBA00022490"/>
    </source>
</evidence>
<dbReference type="EnsemblMetazoa" id="PPA12755.1">
    <property type="protein sequence ID" value="PPA12755.1"/>
    <property type="gene ID" value="WBGene00102309"/>
</dbReference>
<accession>A0A8R1UA79</accession>
<feature type="compositionally biased region" description="Low complexity" evidence="12">
    <location>
        <begin position="29"/>
        <end position="51"/>
    </location>
</feature>